<name>A0AAD7B7S8_9AGAR</name>
<reference evidence="1" key="1">
    <citation type="submission" date="2023-03" db="EMBL/GenBank/DDBJ databases">
        <title>Massive genome expansion in bonnet fungi (Mycena s.s.) driven by repeated elements and novel gene families across ecological guilds.</title>
        <authorList>
            <consortium name="Lawrence Berkeley National Laboratory"/>
            <person name="Harder C.B."/>
            <person name="Miyauchi S."/>
            <person name="Viragh M."/>
            <person name="Kuo A."/>
            <person name="Thoen E."/>
            <person name="Andreopoulos B."/>
            <person name="Lu D."/>
            <person name="Skrede I."/>
            <person name="Drula E."/>
            <person name="Henrissat B."/>
            <person name="Morin E."/>
            <person name="Kohler A."/>
            <person name="Barry K."/>
            <person name="LaButti K."/>
            <person name="Morin E."/>
            <person name="Salamov A."/>
            <person name="Lipzen A."/>
            <person name="Mereny Z."/>
            <person name="Hegedus B."/>
            <person name="Baldrian P."/>
            <person name="Stursova M."/>
            <person name="Weitz H."/>
            <person name="Taylor A."/>
            <person name="Grigoriev I.V."/>
            <person name="Nagy L.G."/>
            <person name="Martin F."/>
            <person name="Kauserud H."/>
        </authorList>
    </citation>
    <scope>NUCLEOTIDE SEQUENCE</scope>
    <source>
        <strain evidence="1">9284</strain>
    </source>
</reference>
<protein>
    <submittedName>
        <fullName evidence="1">Uncharacterized protein</fullName>
    </submittedName>
</protein>
<dbReference type="AlphaFoldDB" id="A0AAD7B7S8"/>
<evidence type="ECO:0000313" key="1">
    <source>
        <dbReference type="EMBL" id="KAJ7613107.1"/>
    </source>
</evidence>
<dbReference type="Proteomes" id="UP001221142">
    <property type="component" value="Unassembled WGS sequence"/>
</dbReference>
<proteinExistence type="predicted"/>
<sequence length="417" mass="45772">MTTIHPALLPRNVSLLRHSLQPLARTVMATRSWASIEASQLENLRATLDKKEALGILPALYATLDPLSIPSADILDALPTTNPPSQLPAAESAVITLSFLFSMISNPHFPAAATPDIWPRLCKWVEFLHLYKECFTSTTAIYEDAGATLYNPAFNIFSAFLDHLPTRQAMSMTDGVRRVLAAGWKAQLQAGTSGTRHDLCERLFAMGECLRVLSQLRAVASTTDGAAEFSEILEGCGGSREALLSVLTRTISLITASSKSLGASTFTALGLFLGQIGHFSITTFQYLLRNGIVSAWMTTLDIEIPGLPLESKLKPLVTLLSIPPGYRWVQEALRAGLLDYLVSTVTKIGSEPIDDSGHLPTLLGRIFSRSLVFYSVIVEMKEAFSRLENQARDENFIRSTLYPMWANLKVLVDERSQ</sequence>
<comment type="caution">
    <text evidence="1">The sequence shown here is derived from an EMBL/GenBank/DDBJ whole genome shotgun (WGS) entry which is preliminary data.</text>
</comment>
<accession>A0AAD7B7S8</accession>
<gene>
    <name evidence="1" type="ORF">FB45DRAFT_938963</name>
</gene>
<evidence type="ECO:0000313" key="2">
    <source>
        <dbReference type="Proteomes" id="UP001221142"/>
    </source>
</evidence>
<organism evidence="1 2">
    <name type="scientific">Roridomyces roridus</name>
    <dbReference type="NCBI Taxonomy" id="1738132"/>
    <lineage>
        <taxon>Eukaryota</taxon>
        <taxon>Fungi</taxon>
        <taxon>Dikarya</taxon>
        <taxon>Basidiomycota</taxon>
        <taxon>Agaricomycotina</taxon>
        <taxon>Agaricomycetes</taxon>
        <taxon>Agaricomycetidae</taxon>
        <taxon>Agaricales</taxon>
        <taxon>Marasmiineae</taxon>
        <taxon>Mycenaceae</taxon>
        <taxon>Roridomyces</taxon>
    </lineage>
</organism>
<dbReference type="EMBL" id="JARKIF010000029">
    <property type="protein sequence ID" value="KAJ7613107.1"/>
    <property type="molecule type" value="Genomic_DNA"/>
</dbReference>
<keyword evidence="2" id="KW-1185">Reference proteome</keyword>